<reference evidence="4" key="1">
    <citation type="submission" date="2016-06" db="EMBL/GenBank/DDBJ databases">
        <title>Parallel loss of symbiosis genes in relatives of nitrogen-fixing non-legume Parasponia.</title>
        <authorList>
            <person name="Van Velzen R."/>
            <person name="Holmer R."/>
            <person name="Bu F."/>
            <person name="Rutten L."/>
            <person name="Van Zeijl A."/>
            <person name="Liu W."/>
            <person name="Santuari L."/>
            <person name="Cao Q."/>
            <person name="Sharma T."/>
            <person name="Shen D."/>
            <person name="Roswanjaya Y."/>
            <person name="Wardhani T."/>
            <person name="Kalhor M.S."/>
            <person name="Jansen J."/>
            <person name="Van den Hoogen J."/>
            <person name="Gungor B."/>
            <person name="Hartog M."/>
            <person name="Hontelez J."/>
            <person name="Verver J."/>
            <person name="Yang W.-C."/>
            <person name="Schijlen E."/>
            <person name="Repin R."/>
            <person name="Schilthuizen M."/>
            <person name="Schranz E."/>
            <person name="Heidstra R."/>
            <person name="Miyata K."/>
            <person name="Fedorova E."/>
            <person name="Kohlen W."/>
            <person name="Bisseling T."/>
            <person name="Smit S."/>
            <person name="Geurts R."/>
        </authorList>
    </citation>
    <scope>NUCLEOTIDE SEQUENCE [LARGE SCALE GENOMIC DNA]</scope>
    <source>
        <strain evidence="4">cv. RG33-2</strain>
    </source>
</reference>
<feature type="region of interest" description="Disordered" evidence="1">
    <location>
        <begin position="142"/>
        <end position="175"/>
    </location>
</feature>
<feature type="compositionally biased region" description="Polar residues" evidence="1">
    <location>
        <begin position="166"/>
        <end position="175"/>
    </location>
</feature>
<dbReference type="OrthoDB" id="10528198at2759"/>
<evidence type="ECO:0008006" key="5">
    <source>
        <dbReference type="Google" id="ProtNLM"/>
    </source>
</evidence>
<feature type="region of interest" description="Disordered" evidence="1">
    <location>
        <begin position="77"/>
        <end position="107"/>
    </location>
</feature>
<accession>A0A2P5EZX4</accession>
<feature type="signal peptide" evidence="2">
    <location>
        <begin position="1"/>
        <end position="22"/>
    </location>
</feature>
<keyword evidence="2" id="KW-0732">Signal</keyword>
<proteinExistence type="predicted"/>
<sequence>MSRISLVAWTLIFFGLELIGYATTEAAREGMVSRDHMSNTNGLNNMLQKMQDTEKARYQAVTASGYGGGSGGGGGFGSGGGPGFGPGGGSGGGFGSGGGIGIGGPGFGPGGSGGSGVGIGGGGGYGSGGGFGGGYGNAGGGGIGSGFPGYGGGPSETLRREEHNYDGSTMQTRKD</sequence>
<evidence type="ECO:0000256" key="1">
    <source>
        <dbReference type="SAM" id="MobiDB-lite"/>
    </source>
</evidence>
<feature type="compositionally biased region" description="Gly residues" evidence="1">
    <location>
        <begin position="142"/>
        <end position="154"/>
    </location>
</feature>
<dbReference type="AlphaFoldDB" id="A0A2P5EZX4"/>
<protein>
    <recommendedName>
        <fullName evidence="5">Glycine rich protein</fullName>
    </recommendedName>
</protein>
<evidence type="ECO:0000313" key="4">
    <source>
        <dbReference type="Proteomes" id="UP000237000"/>
    </source>
</evidence>
<comment type="caution">
    <text evidence="3">The sequence shown here is derived from an EMBL/GenBank/DDBJ whole genome shotgun (WGS) entry which is preliminary data.</text>
</comment>
<dbReference type="EMBL" id="JXTC01000077">
    <property type="protein sequence ID" value="PON91086.1"/>
    <property type="molecule type" value="Genomic_DNA"/>
</dbReference>
<evidence type="ECO:0000256" key="2">
    <source>
        <dbReference type="SAM" id="SignalP"/>
    </source>
</evidence>
<dbReference type="InParanoid" id="A0A2P5EZX4"/>
<feature type="chain" id="PRO_5015143127" description="Glycine rich protein" evidence="2">
    <location>
        <begin position="23"/>
        <end position="175"/>
    </location>
</feature>
<gene>
    <name evidence="3" type="ORF">TorRG33x02_131170</name>
</gene>
<evidence type="ECO:0000313" key="3">
    <source>
        <dbReference type="EMBL" id="PON91086.1"/>
    </source>
</evidence>
<dbReference type="PRINTS" id="PR01228">
    <property type="entry name" value="EGGSHELL"/>
</dbReference>
<organism evidence="3 4">
    <name type="scientific">Trema orientale</name>
    <name type="common">Charcoal tree</name>
    <name type="synonym">Celtis orientalis</name>
    <dbReference type="NCBI Taxonomy" id="63057"/>
    <lineage>
        <taxon>Eukaryota</taxon>
        <taxon>Viridiplantae</taxon>
        <taxon>Streptophyta</taxon>
        <taxon>Embryophyta</taxon>
        <taxon>Tracheophyta</taxon>
        <taxon>Spermatophyta</taxon>
        <taxon>Magnoliopsida</taxon>
        <taxon>eudicotyledons</taxon>
        <taxon>Gunneridae</taxon>
        <taxon>Pentapetalae</taxon>
        <taxon>rosids</taxon>
        <taxon>fabids</taxon>
        <taxon>Rosales</taxon>
        <taxon>Cannabaceae</taxon>
        <taxon>Trema</taxon>
    </lineage>
</organism>
<keyword evidence="4" id="KW-1185">Reference proteome</keyword>
<name>A0A2P5EZX4_TREOI</name>
<dbReference type="Proteomes" id="UP000237000">
    <property type="component" value="Unassembled WGS sequence"/>
</dbReference>
<dbReference type="STRING" id="63057.A0A2P5EZX4"/>